<dbReference type="GO" id="GO:0046983">
    <property type="term" value="F:protein dimerization activity"/>
    <property type="evidence" value="ECO:0007669"/>
    <property type="project" value="InterPro"/>
</dbReference>
<keyword evidence="3" id="KW-0328">Glycosyltransferase</keyword>
<organism evidence="13 14">
    <name type="scientific">Branchiostoma lanceolatum</name>
    <name type="common">Common lancelet</name>
    <name type="synonym">Amphioxus lanceolatum</name>
    <dbReference type="NCBI Taxonomy" id="7740"/>
    <lineage>
        <taxon>Eukaryota</taxon>
        <taxon>Metazoa</taxon>
        <taxon>Chordata</taxon>
        <taxon>Cephalochordata</taxon>
        <taxon>Leptocardii</taxon>
        <taxon>Amphioxiformes</taxon>
        <taxon>Branchiostomatidae</taxon>
        <taxon>Branchiostoma</taxon>
    </lineage>
</organism>
<dbReference type="AlphaFoldDB" id="A0A8J9ZRA2"/>
<dbReference type="InterPro" id="IPR038578">
    <property type="entry name" value="GT29-like_sf"/>
</dbReference>
<dbReference type="InterPro" id="IPR050943">
    <property type="entry name" value="Glycosyltr_29_Sialyltrsf"/>
</dbReference>
<sequence>MATYETECSTPIPQQTTEPPRHTPTAPSQVNSADGPSSTLTRPVLYEMRVCSIYSPVIDERQQRLLENNSLQTLEATEKSPTPVLKAKKEPGSERWKVWMWNGFDFTTLRNIRESILENTNVTTHWYCSKDNMPLHSTFRFYDGKQQHKVMRGTYQYLPQASATRHYMANNNAEVQQFTVQRETHFPDKLFRTCSVVGNGGILNGGGCGSQIDSADYVFRINLPPVDGDYEQDVGRKANFVTINPSLLTEQYGSLKSDVGRQNFTVMLDSYLGPTTFYTHPFYNVNSRQMAYAVLRVVKNQTADDGKTVVWSHPGFLQAANTFWRETGRVKVKRITSGLLVVTIALAMCEETHVYGFWPFSTDLDGNPLNYHYYDRAVTLRSKVVSQKNQWRVVEMNKYHKMKTEHDRLARLHEMGVVRMHVGSCDVTEQDDERKKFPSVLDGTCEMEERGEQFFADLQTLDLTVDLQEGIGTAPMSLNPDHEHHEYGGFAPFSYSMEKVDHAVDFDDQYSTMASQFGTYRHCEVETVPSLEDRLAALDERVAQGGDWAPVRPLMGRSDAMESPEEDPETGSPKHQRLAANIRERRRMLSINSAFEELRHHVPTFPYEKRLSKIDTLRLAIAYIALLSGIVQSGLEPYDYIQRCLERGHTDSFTDAWMTSDLTARLSWIKWE</sequence>
<keyword evidence="9" id="KW-0472">Membrane</keyword>
<dbReference type="GO" id="GO:0003828">
    <property type="term" value="F:alpha-N-acetylneuraminate alpha-2,8-sialyltransferase activity"/>
    <property type="evidence" value="ECO:0007669"/>
    <property type="project" value="TreeGrafter"/>
</dbReference>
<evidence type="ECO:0000256" key="5">
    <source>
        <dbReference type="ARBA" id="ARBA00022692"/>
    </source>
</evidence>
<evidence type="ECO:0000256" key="6">
    <source>
        <dbReference type="ARBA" id="ARBA00022968"/>
    </source>
</evidence>
<feature type="region of interest" description="Disordered" evidence="11">
    <location>
        <begin position="548"/>
        <end position="576"/>
    </location>
</feature>
<feature type="domain" description="BHLH" evidence="12">
    <location>
        <begin position="575"/>
        <end position="627"/>
    </location>
</feature>
<dbReference type="EMBL" id="OV696689">
    <property type="protein sequence ID" value="CAH1262097.1"/>
    <property type="molecule type" value="Genomic_DNA"/>
</dbReference>
<evidence type="ECO:0000256" key="11">
    <source>
        <dbReference type="SAM" id="MobiDB-lite"/>
    </source>
</evidence>
<dbReference type="PANTHER" id="PTHR11987:SF53">
    <property type="entry name" value="ALPHA-2,8-SIALYLTRANSFERASE 8F-LIKE"/>
    <property type="match status" value="1"/>
</dbReference>
<dbReference type="Pfam" id="PF00777">
    <property type="entry name" value="Glyco_transf_29"/>
    <property type="match status" value="1"/>
</dbReference>
<dbReference type="CDD" id="cd23963">
    <property type="entry name" value="GT29_ST8SIA"/>
    <property type="match status" value="1"/>
</dbReference>
<reference evidence="13" key="1">
    <citation type="submission" date="2022-01" db="EMBL/GenBank/DDBJ databases">
        <authorList>
            <person name="Braso-Vives M."/>
        </authorList>
    </citation>
    <scope>NUCLEOTIDE SEQUENCE</scope>
</reference>
<keyword evidence="6" id="KW-0735">Signal-anchor</keyword>
<keyword evidence="14" id="KW-1185">Reference proteome</keyword>
<keyword evidence="8" id="KW-0333">Golgi apparatus</keyword>
<evidence type="ECO:0000256" key="4">
    <source>
        <dbReference type="ARBA" id="ARBA00022679"/>
    </source>
</evidence>
<feature type="compositionally biased region" description="Polar residues" evidence="11">
    <location>
        <begin position="1"/>
        <end position="18"/>
    </location>
</feature>
<dbReference type="PROSITE" id="PS50888">
    <property type="entry name" value="BHLH"/>
    <property type="match status" value="1"/>
</dbReference>
<evidence type="ECO:0000256" key="1">
    <source>
        <dbReference type="ARBA" id="ARBA00004323"/>
    </source>
</evidence>
<feature type="region of interest" description="Disordered" evidence="11">
    <location>
        <begin position="1"/>
        <end position="39"/>
    </location>
</feature>
<comment type="similarity">
    <text evidence="2">Belongs to the glycosyltransferase 29 family.</text>
</comment>
<dbReference type="GO" id="GO:0009311">
    <property type="term" value="P:oligosaccharide metabolic process"/>
    <property type="evidence" value="ECO:0007669"/>
    <property type="project" value="TreeGrafter"/>
</dbReference>
<evidence type="ECO:0000256" key="7">
    <source>
        <dbReference type="ARBA" id="ARBA00022989"/>
    </source>
</evidence>
<dbReference type="SUPFAM" id="SSF47459">
    <property type="entry name" value="HLH, helix-loop-helix DNA-binding domain"/>
    <property type="match status" value="1"/>
</dbReference>
<feature type="compositionally biased region" description="Polar residues" evidence="11">
    <location>
        <begin position="25"/>
        <end position="39"/>
    </location>
</feature>
<comment type="subcellular location">
    <subcellularLocation>
        <location evidence="1">Golgi apparatus membrane</location>
        <topology evidence="1">Single-pass type II membrane protein</topology>
    </subcellularLocation>
</comment>
<keyword evidence="5" id="KW-0812">Transmembrane</keyword>
<dbReference type="InterPro" id="IPR036638">
    <property type="entry name" value="HLH_DNA-bd_sf"/>
</dbReference>
<evidence type="ECO:0000259" key="12">
    <source>
        <dbReference type="PROSITE" id="PS50888"/>
    </source>
</evidence>
<evidence type="ECO:0000256" key="10">
    <source>
        <dbReference type="ARBA" id="ARBA00023180"/>
    </source>
</evidence>
<dbReference type="Gene3D" id="3.90.1480.20">
    <property type="entry name" value="Glycosyl transferase family 29"/>
    <property type="match status" value="1"/>
</dbReference>
<dbReference type="GO" id="GO:0006491">
    <property type="term" value="P:N-glycan processing"/>
    <property type="evidence" value="ECO:0007669"/>
    <property type="project" value="TreeGrafter"/>
</dbReference>
<dbReference type="GO" id="GO:0000139">
    <property type="term" value="C:Golgi membrane"/>
    <property type="evidence" value="ECO:0007669"/>
    <property type="project" value="UniProtKB-SubCell"/>
</dbReference>
<evidence type="ECO:0000256" key="8">
    <source>
        <dbReference type="ARBA" id="ARBA00023034"/>
    </source>
</evidence>
<keyword evidence="10" id="KW-0325">Glycoprotein</keyword>
<dbReference type="InterPro" id="IPR001675">
    <property type="entry name" value="Glyco_trans_29"/>
</dbReference>
<accession>A0A8J9ZRA2</accession>
<evidence type="ECO:0000313" key="13">
    <source>
        <dbReference type="EMBL" id="CAH1262097.1"/>
    </source>
</evidence>
<dbReference type="CDD" id="cd11416">
    <property type="entry name" value="bHLH_TS_ceHLH13_like"/>
    <property type="match status" value="1"/>
</dbReference>
<name>A0A8J9ZRA2_BRALA</name>
<keyword evidence="7" id="KW-1133">Transmembrane helix</keyword>
<dbReference type="Gene3D" id="4.10.280.10">
    <property type="entry name" value="Helix-loop-helix DNA-binding domain"/>
    <property type="match status" value="1"/>
</dbReference>
<evidence type="ECO:0000313" key="14">
    <source>
        <dbReference type="Proteomes" id="UP000838412"/>
    </source>
</evidence>
<evidence type="ECO:0000256" key="3">
    <source>
        <dbReference type="ARBA" id="ARBA00022676"/>
    </source>
</evidence>
<gene>
    <name evidence="13" type="primary">ST8SIA6</name>
    <name evidence="13" type="ORF">BLAG_LOCUS17316</name>
</gene>
<keyword evidence="4" id="KW-0808">Transferase</keyword>
<dbReference type="Proteomes" id="UP000838412">
    <property type="component" value="Chromosome 4"/>
</dbReference>
<dbReference type="InterPro" id="IPR011598">
    <property type="entry name" value="bHLH_dom"/>
</dbReference>
<proteinExistence type="inferred from homology"/>
<evidence type="ECO:0000256" key="9">
    <source>
        <dbReference type="ARBA" id="ARBA00023136"/>
    </source>
</evidence>
<evidence type="ECO:0000256" key="2">
    <source>
        <dbReference type="ARBA" id="ARBA00006003"/>
    </source>
</evidence>
<protein>
    <submittedName>
        <fullName evidence="13">ST8SIA6 protein</fullName>
    </submittedName>
</protein>
<dbReference type="Pfam" id="PF00010">
    <property type="entry name" value="HLH"/>
    <property type="match status" value="1"/>
</dbReference>
<dbReference type="PANTHER" id="PTHR11987">
    <property type="entry name" value="ALPHA-2,8-SIALYLTRANSFERASE"/>
    <property type="match status" value="1"/>
</dbReference>
<dbReference type="SMART" id="SM00353">
    <property type="entry name" value="HLH"/>
    <property type="match status" value="1"/>
</dbReference>
<dbReference type="OrthoDB" id="10049849at2759"/>